<dbReference type="Pfam" id="PF01743">
    <property type="entry name" value="PolyA_pol"/>
    <property type="match status" value="1"/>
</dbReference>
<dbReference type="SUPFAM" id="SSF81301">
    <property type="entry name" value="Nucleotidyltransferase"/>
    <property type="match status" value="1"/>
</dbReference>
<comment type="similarity">
    <text evidence="8">Belongs to the tRNA nucleotidyltransferase/poly(A) polymerase family.</text>
</comment>
<dbReference type="Gene3D" id="3.30.460.10">
    <property type="entry name" value="Beta Polymerase, domain 2"/>
    <property type="match status" value="1"/>
</dbReference>
<dbReference type="PANTHER" id="PTHR46173">
    <property type="entry name" value="CCA TRNA NUCLEOTIDYLTRANSFERASE 1, MITOCHONDRIAL"/>
    <property type="match status" value="1"/>
</dbReference>
<comment type="cofactor">
    <cofactor evidence="1">
        <name>Mg(2+)</name>
        <dbReference type="ChEBI" id="CHEBI:18420"/>
    </cofactor>
</comment>
<keyword evidence="3" id="KW-0819">tRNA processing</keyword>
<dbReference type="GO" id="GO:0008033">
    <property type="term" value="P:tRNA processing"/>
    <property type="evidence" value="ECO:0007669"/>
    <property type="project" value="UniProtKB-KW"/>
</dbReference>
<feature type="domain" description="Poly A polymerase head" evidence="9">
    <location>
        <begin position="23"/>
        <end position="149"/>
    </location>
</feature>
<dbReference type="Gene3D" id="1.10.3090.10">
    <property type="entry name" value="cca-adding enzyme, domain 2"/>
    <property type="match status" value="1"/>
</dbReference>
<proteinExistence type="inferred from homology"/>
<evidence type="ECO:0000256" key="8">
    <source>
        <dbReference type="RuleBase" id="RU003953"/>
    </source>
</evidence>
<dbReference type="EMBL" id="AFRZ01000001">
    <property type="protein sequence ID" value="EHP29777.1"/>
    <property type="molecule type" value="Genomic_DNA"/>
</dbReference>
<dbReference type="CDD" id="cd05398">
    <property type="entry name" value="NT_ClassII-CCAase"/>
    <property type="match status" value="1"/>
</dbReference>
<keyword evidence="4 11" id="KW-0548">Nucleotidyltransferase</keyword>
<evidence type="ECO:0000256" key="5">
    <source>
        <dbReference type="ARBA" id="ARBA00022723"/>
    </source>
</evidence>
<dbReference type="GO" id="GO:1990817">
    <property type="term" value="F:poly(A) RNA polymerase activity"/>
    <property type="evidence" value="ECO:0007669"/>
    <property type="project" value="UniProtKB-EC"/>
</dbReference>
<dbReference type="GO" id="GO:0004810">
    <property type="term" value="F:CCA tRNA nucleotidyltransferase activity"/>
    <property type="evidence" value="ECO:0007669"/>
    <property type="project" value="UniProtKB-EC"/>
</dbReference>
<dbReference type="Pfam" id="PF12627">
    <property type="entry name" value="PolyA_pol_RNAbd"/>
    <property type="match status" value="1"/>
</dbReference>
<dbReference type="GO" id="GO:0000166">
    <property type="term" value="F:nucleotide binding"/>
    <property type="evidence" value="ECO:0007669"/>
    <property type="project" value="UniProtKB-KW"/>
</dbReference>
<dbReference type="PATRIC" id="fig|929558.5.peg.1245"/>
<gene>
    <name evidence="11" type="ORF">SMGD1_1253</name>
</gene>
<evidence type="ECO:0000313" key="11">
    <source>
        <dbReference type="EMBL" id="EHP29777.1"/>
    </source>
</evidence>
<dbReference type="eggNOG" id="COG0617">
    <property type="taxonomic scope" value="Bacteria"/>
</dbReference>
<evidence type="ECO:0000256" key="2">
    <source>
        <dbReference type="ARBA" id="ARBA00022679"/>
    </source>
</evidence>
<evidence type="ECO:0000256" key="6">
    <source>
        <dbReference type="ARBA" id="ARBA00022741"/>
    </source>
</evidence>
<sequence length="416" mass="47905">MIEYPNFLNKIFEKLENNGARAIIIGGFIRDFLLNIDSDDIDIEVYNVSSFEKLENILKEFGSINKVGKSFGVCKLKIDNFVLDFTLPRIDSKISSGHSGFDVKIEKDLDFITATRRRDFTINAIGYDVVNKTILDPFNGINDLNDKTLKMVDTETFIEDPLRVLRAVQFCSRFNLKMDKELFLLSKTMIKQNSLCELAKERIYDEIKKNLLKSTKPSLGFELLKELGALKYFPSLALREKQTWYCSMHALDKIVQLKTTNDKTNEILMLASLCYDFNSFQIQDFISKLSNDKEILNRVLVLVENLNAIKSFCLNSFNDYDLFKLSTKVNIEEIIILSESLYGLGNNIKKRAKELNILNKQMPAFLRGRDLITSGMKPSCDFSDILEDAYEAQMHGKFSSHKDAITWLRSYLLNHQ</sequence>
<dbReference type="GO" id="GO:0046872">
    <property type="term" value="F:metal ion binding"/>
    <property type="evidence" value="ECO:0007669"/>
    <property type="project" value="UniProtKB-KW"/>
</dbReference>
<keyword evidence="7" id="KW-0460">Magnesium</keyword>
<accession>H1FZG3</accession>
<dbReference type="InterPro" id="IPR032828">
    <property type="entry name" value="PolyA_RNA-bd"/>
</dbReference>
<dbReference type="HOGENOM" id="CLU_015961_6_2_7"/>
<keyword evidence="12" id="KW-1185">Reference proteome</keyword>
<evidence type="ECO:0000259" key="9">
    <source>
        <dbReference type="Pfam" id="PF01743"/>
    </source>
</evidence>
<evidence type="ECO:0000256" key="4">
    <source>
        <dbReference type="ARBA" id="ARBA00022695"/>
    </source>
</evidence>
<reference evidence="11 12" key="1">
    <citation type="journal article" date="2012" name="Proc. Natl. Acad. Sci. U.S.A.">
        <title>Genome and physiology of a model Epsilonproteobacterium responsible for sulfide detoxification in marine oxygen depletion zones.</title>
        <authorList>
            <person name="Grote J."/>
            <person name="Schott T."/>
            <person name="Bruckner C.G."/>
            <person name="Glockner F.O."/>
            <person name="Jost G."/>
            <person name="Teeling H."/>
            <person name="Labrenz M."/>
            <person name="Jurgens K."/>
        </authorList>
    </citation>
    <scope>NUCLEOTIDE SEQUENCE [LARGE SCALE GENOMIC DNA]</scope>
    <source>
        <strain evidence="11 12">GD1</strain>
    </source>
</reference>
<name>B6BGZ3_SULGG</name>
<protein>
    <submittedName>
        <fullName evidence="11">Polynucleotide adenylyltransferase</fullName>
        <ecNumber evidence="11">2.7.7.19</ecNumber>
        <ecNumber evidence="11">2.7.7.72</ecNumber>
    </submittedName>
</protein>
<feature type="domain" description="tRNA nucleotidyltransferase/poly(A) polymerase RNA and SrmB- binding" evidence="10">
    <location>
        <begin position="176"/>
        <end position="236"/>
    </location>
</feature>
<evidence type="ECO:0000313" key="12">
    <source>
        <dbReference type="Proteomes" id="UP000006431"/>
    </source>
</evidence>
<dbReference type="Proteomes" id="UP000006431">
    <property type="component" value="Unassembled WGS sequence"/>
</dbReference>
<dbReference type="EC" id="2.7.7.72" evidence="11"/>
<keyword evidence="8" id="KW-0694">RNA-binding</keyword>
<dbReference type="SUPFAM" id="SSF81891">
    <property type="entry name" value="Poly A polymerase C-terminal region-like"/>
    <property type="match status" value="1"/>
</dbReference>
<keyword evidence="5" id="KW-0479">Metal-binding</keyword>
<dbReference type="GO" id="GO:0000049">
    <property type="term" value="F:tRNA binding"/>
    <property type="evidence" value="ECO:0007669"/>
    <property type="project" value="TreeGrafter"/>
</dbReference>
<keyword evidence="6" id="KW-0547">Nucleotide-binding</keyword>
<evidence type="ECO:0000259" key="10">
    <source>
        <dbReference type="Pfam" id="PF12627"/>
    </source>
</evidence>
<evidence type="ECO:0000256" key="7">
    <source>
        <dbReference type="ARBA" id="ARBA00022842"/>
    </source>
</evidence>
<evidence type="ECO:0000256" key="1">
    <source>
        <dbReference type="ARBA" id="ARBA00001946"/>
    </source>
</evidence>
<dbReference type="EC" id="2.7.7.19" evidence="11"/>
<dbReference type="InterPro" id="IPR002646">
    <property type="entry name" value="PolA_pol_head_dom"/>
</dbReference>
<comment type="caution">
    <text evidence="11">The sequence shown here is derived from an EMBL/GenBank/DDBJ whole genome shotgun (WGS) entry which is preliminary data.</text>
</comment>
<dbReference type="InterPro" id="IPR043519">
    <property type="entry name" value="NT_sf"/>
</dbReference>
<dbReference type="OrthoDB" id="9805698at2"/>
<keyword evidence="2 8" id="KW-0808">Transferase</keyword>
<accession>B6BGZ3</accession>
<dbReference type="AlphaFoldDB" id="B6BGZ3"/>
<organism evidence="11 12">
    <name type="scientific">Sulfurimonas gotlandica (strain DSM 19862 / JCM 16533 / GD1)</name>
    <dbReference type="NCBI Taxonomy" id="929558"/>
    <lineage>
        <taxon>Bacteria</taxon>
        <taxon>Pseudomonadati</taxon>
        <taxon>Campylobacterota</taxon>
        <taxon>Epsilonproteobacteria</taxon>
        <taxon>Campylobacterales</taxon>
        <taxon>Sulfurimonadaceae</taxon>
        <taxon>Sulfurimonas</taxon>
    </lineage>
</organism>
<evidence type="ECO:0000256" key="3">
    <source>
        <dbReference type="ARBA" id="ARBA00022694"/>
    </source>
</evidence>
<dbReference type="STRING" id="929558.SMGD1_1253"/>
<dbReference type="InterPro" id="IPR050264">
    <property type="entry name" value="Bact_CCA-adding_enz_type3_sf"/>
</dbReference>
<dbReference type="PANTHER" id="PTHR46173:SF1">
    <property type="entry name" value="CCA TRNA NUCLEOTIDYLTRANSFERASE 1, MITOCHONDRIAL"/>
    <property type="match status" value="1"/>
</dbReference>